<dbReference type="Pfam" id="PF01297">
    <property type="entry name" value="ZnuA"/>
    <property type="match status" value="1"/>
</dbReference>
<reference evidence="6 7" key="1">
    <citation type="submission" date="2013-05" db="EMBL/GenBank/DDBJ databases">
        <title>Draft genome sequence of Rubidibacter lacunae KORDI 51-2.</title>
        <authorList>
            <person name="Choi D.H."/>
            <person name="Noh J.H."/>
            <person name="Kwon K.-K."/>
            <person name="Lee J.-H."/>
            <person name="Ryu J.-Y."/>
        </authorList>
    </citation>
    <scope>NUCLEOTIDE SEQUENCE [LARGE SCALE GENOMIC DNA]</scope>
    <source>
        <strain evidence="6 7">KORDI 51-2</strain>
    </source>
</reference>
<organism evidence="6 7">
    <name type="scientific">Rubidibacter lacunae KORDI 51-2</name>
    <dbReference type="NCBI Taxonomy" id="582515"/>
    <lineage>
        <taxon>Bacteria</taxon>
        <taxon>Bacillati</taxon>
        <taxon>Cyanobacteriota</taxon>
        <taxon>Cyanophyceae</taxon>
        <taxon>Oscillatoriophycideae</taxon>
        <taxon>Chroococcales</taxon>
        <taxon>Aphanothecaceae</taxon>
        <taxon>Rubidibacter</taxon>
    </lineage>
</organism>
<dbReference type="InterPro" id="IPR006129">
    <property type="entry name" value="AdhesinB"/>
</dbReference>
<sequence length="350" mass="37596">MVRGWGCSAKSTNNFFEDWAIVFELFSRKHAVARAAIATAAAVGFSSCGGLEPPETTSEQTAATEASEKLKIVASYSVICNLAEEIAAEFAEVKCLIAPDRDPHTYEATPSDRKAIDEAEVVFYAGLNFEPAIVSMAQASDSSSPKLALHELAVQQTIEVSEDGEVEPDPHIWHDVENGIEMANLIRDTLADVDPDNAALFQQNADALIRELQELDSWIPIQIETIPEGQRRLVTTHDAMGYFAQAYGLTVEGTLLGVSTEEEPTAAEVNRLATTIREKGIPTIFAELTSDDRVLQTVADEAGVTISENVLLADGLGAVDTPLGTYTGMLVYNTCTIVTGLGGECDDPTP</sequence>
<dbReference type="eggNOG" id="COG0803">
    <property type="taxonomic scope" value="Bacteria"/>
</dbReference>
<evidence type="ECO:0000313" key="7">
    <source>
        <dbReference type="Proteomes" id="UP000016960"/>
    </source>
</evidence>
<keyword evidence="7" id="KW-1185">Reference proteome</keyword>
<dbReference type="GO" id="GO:0030001">
    <property type="term" value="P:metal ion transport"/>
    <property type="evidence" value="ECO:0007669"/>
    <property type="project" value="InterPro"/>
</dbReference>
<dbReference type="InterPro" id="IPR006127">
    <property type="entry name" value="ZnuA-like"/>
</dbReference>
<dbReference type="GO" id="GO:0030313">
    <property type="term" value="C:cell envelope"/>
    <property type="evidence" value="ECO:0007669"/>
    <property type="project" value="UniProtKB-SubCell"/>
</dbReference>
<dbReference type="PRINTS" id="PR00691">
    <property type="entry name" value="ADHESINB"/>
</dbReference>
<dbReference type="PRINTS" id="PR00690">
    <property type="entry name" value="ADHESNFAMILY"/>
</dbReference>
<comment type="caution">
    <text evidence="6">The sequence shown here is derived from an EMBL/GenBank/DDBJ whole genome shotgun (WGS) entry which is preliminary data.</text>
</comment>
<keyword evidence="2 5" id="KW-0813">Transport</keyword>
<evidence type="ECO:0000313" key="6">
    <source>
        <dbReference type="EMBL" id="ERN42664.1"/>
    </source>
</evidence>
<dbReference type="EMBL" id="ASSJ01000010">
    <property type="protein sequence ID" value="ERN42664.1"/>
    <property type="molecule type" value="Genomic_DNA"/>
</dbReference>
<comment type="similarity">
    <text evidence="5">Belongs to the bacterial solute-binding protein 9 family.</text>
</comment>
<evidence type="ECO:0000256" key="1">
    <source>
        <dbReference type="ARBA" id="ARBA00004196"/>
    </source>
</evidence>
<name>U5DPY5_9CHRO</name>
<dbReference type="STRING" id="582515.KR51_00006190"/>
<dbReference type="GO" id="GO:0046872">
    <property type="term" value="F:metal ion binding"/>
    <property type="evidence" value="ECO:0007669"/>
    <property type="project" value="UniProtKB-KW"/>
</dbReference>
<evidence type="ECO:0000256" key="3">
    <source>
        <dbReference type="ARBA" id="ARBA00022723"/>
    </source>
</evidence>
<accession>U5DPY5</accession>
<comment type="subcellular location">
    <subcellularLocation>
        <location evidence="1">Cell envelope</location>
    </subcellularLocation>
</comment>
<dbReference type="PANTHER" id="PTHR42953:SF1">
    <property type="entry name" value="METAL-BINDING PROTEIN HI_0362-RELATED"/>
    <property type="match status" value="1"/>
</dbReference>
<dbReference type="PANTHER" id="PTHR42953">
    <property type="entry name" value="HIGH-AFFINITY ZINC UPTAKE SYSTEM PROTEIN ZNUA-RELATED"/>
    <property type="match status" value="1"/>
</dbReference>
<dbReference type="InterPro" id="IPR006128">
    <property type="entry name" value="Lipoprotein_PsaA-like"/>
</dbReference>
<dbReference type="InParanoid" id="U5DPY5"/>
<keyword evidence="4" id="KW-0732">Signal</keyword>
<dbReference type="AlphaFoldDB" id="U5DPY5"/>
<protein>
    <submittedName>
        <fullName evidence="6">ABC-type metal ion transport system, periplasmic component/surface adhesin</fullName>
    </submittedName>
</protein>
<dbReference type="InterPro" id="IPR050492">
    <property type="entry name" value="Bact_metal-bind_prot9"/>
</dbReference>
<keyword evidence="3" id="KW-0479">Metal-binding</keyword>
<evidence type="ECO:0000256" key="5">
    <source>
        <dbReference type="RuleBase" id="RU003512"/>
    </source>
</evidence>
<evidence type="ECO:0000256" key="4">
    <source>
        <dbReference type="ARBA" id="ARBA00022729"/>
    </source>
</evidence>
<dbReference type="GO" id="GO:0007155">
    <property type="term" value="P:cell adhesion"/>
    <property type="evidence" value="ECO:0007669"/>
    <property type="project" value="InterPro"/>
</dbReference>
<proteinExistence type="inferred from homology"/>
<dbReference type="Gene3D" id="3.40.50.1980">
    <property type="entry name" value="Nitrogenase molybdenum iron protein domain"/>
    <property type="match status" value="2"/>
</dbReference>
<evidence type="ECO:0000256" key="2">
    <source>
        <dbReference type="ARBA" id="ARBA00022448"/>
    </source>
</evidence>
<dbReference type="Proteomes" id="UP000016960">
    <property type="component" value="Unassembled WGS sequence"/>
</dbReference>
<dbReference type="SUPFAM" id="SSF53807">
    <property type="entry name" value="Helical backbone' metal receptor"/>
    <property type="match status" value="1"/>
</dbReference>
<dbReference type="OrthoDB" id="9793396at2"/>
<dbReference type="FunCoup" id="U5DPY5">
    <property type="interactions" value="50"/>
</dbReference>
<gene>
    <name evidence="6" type="ORF">KR51_00006190</name>
</gene>